<gene>
    <name evidence="2" type="ORF">R1sor_012766</name>
</gene>
<dbReference type="EMBL" id="JBJQOH010000002">
    <property type="protein sequence ID" value="KAL3698690.1"/>
    <property type="molecule type" value="Genomic_DNA"/>
</dbReference>
<keyword evidence="1" id="KW-1133">Transmembrane helix</keyword>
<evidence type="ECO:0000313" key="2">
    <source>
        <dbReference type="EMBL" id="KAL3698690.1"/>
    </source>
</evidence>
<name>A0ABD3I8H0_9MARC</name>
<feature type="transmembrane region" description="Helical" evidence="1">
    <location>
        <begin position="21"/>
        <end position="37"/>
    </location>
</feature>
<evidence type="ECO:0008006" key="4">
    <source>
        <dbReference type="Google" id="ProtNLM"/>
    </source>
</evidence>
<keyword evidence="3" id="KW-1185">Reference proteome</keyword>
<comment type="caution">
    <text evidence="2">The sequence shown here is derived from an EMBL/GenBank/DDBJ whole genome shotgun (WGS) entry which is preliminary data.</text>
</comment>
<keyword evidence="1" id="KW-0472">Membrane</keyword>
<proteinExistence type="predicted"/>
<evidence type="ECO:0000256" key="1">
    <source>
        <dbReference type="SAM" id="Phobius"/>
    </source>
</evidence>
<organism evidence="2 3">
    <name type="scientific">Riccia sorocarpa</name>
    <dbReference type="NCBI Taxonomy" id="122646"/>
    <lineage>
        <taxon>Eukaryota</taxon>
        <taxon>Viridiplantae</taxon>
        <taxon>Streptophyta</taxon>
        <taxon>Embryophyta</taxon>
        <taxon>Marchantiophyta</taxon>
        <taxon>Marchantiopsida</taxon>
        <taxon>Marchantiidae</taxon>
        <taxon>Marchantiales</taxon>
        <taxon>Ricciaceae</taxon>
        <taxon>Riccia</taxon>
    </lineage>
</organism>
<evidence type="ECO:0000313" key="3">
    <source>
        <dbReference type="Proteomes" id="UP001633002"/>
    </source>
</evidence>
<accession>A0ABD3I8H0</accession>
<reference evidence="2 3" key="1">
    <citation type="submission" date="2024-09" db="EMBL/GenBank/DDBJ databases">
        <title>Chromosome-scale assembly of Riccia sorocarpa.</title>
        <authorList>
            <person name="Paukszto L."/>
        </authorList>
    </citation>
    <scope>NUCLEOTIDE SEQUENCE [LARGE SCALE GENOMIC DNA]</scope>
    <source>
        <strain evidence="2">LP-2024</strain>
        <tissue evidence="2">Aerial parts of the thallus</tissue>
    </source>
</reference>
<sequence>MASPKRTGQSSSTSVPALRSICLPSLLIWITATYIILDLRIHLFDSDHNTLHNRVFKELQSSIRSKLTSPDALKSDPSVETDEVDCDSIEAHMDVFEGQPRTPQDPWGQLKKGLPPAQCRVKGHLIERLDPQTNYRRGIALGFTNDLDDKYPVENWFLEIYAFEKSPNVLGLPAGWNEDLNWADRPGWQKIRNRAGWVPSWLVRRIKTYNKAVGVEDNMFTVNITRFIKDELKLTPEDSVVVKIDIEGAEWPILYQWVKDEELPKIIDELFVEIHYYHPDNNLLWVRQWSRENTTRMLAELRWKGWYVHYWD</sequence>
<keyword evidence="1" id="KW-0812">Transmembrane</keyword>
<protein>
    <recommendedName>
        <fullName evidence="4">Methyltransferase FkbM domain-containing protein</fullName>
    </recommendedName>
</protein>
<dbReference type="AlphaFoldDB" id="A0ABD3I8H0"/>
<dbReference type="Proteomes" id="UP001633002">
    <property type="component" value="Unassembled WGS sequence"/>
</dbReference>